<proteinExistence type="predicted"/>
<gene>
    <name evidence="2" type="ORF">KCV87_11120</name>
</gene>
<organism evidence="2 3">
    <name type="scientific">Actinosynnema pretiosum subsp. pretiosum</name>
    <dbReference type="NCBI Taxonomy" id="103721"/>
    <lineage>
        <taxon>Bacteria</taxon>
        <taxon>Bacillati</taxon>
        <taxon>Actinomycetota</taxon>
        <taxon>Actinomycetes</taxon>
        <taxon>Pseudonocardiales</taxon>
        <taxon>Pseudonocardiaceae</taxon>
        <taxon>Actinosynnema</taxon>
    </lineage>
</organism>
<dbReference type="Proteomes" id="UP000677152">
    <property type="component" value="Chromosome"/>
</dbReference>
<feature type="region of interest" description="Disordered" evidence="1">
    <location>
        <begin position="28"/>
        <end position="48"/>
    </location>
</feature>
<name>A0AA45LAY3_9PSEU</name>
<reference evidence="2" key="1">
    <citation type="submission" date="2021-04" db="EMBL/GenBank/DDBJ databases">
        <title>Genomic sequence of Actinosynnema pretiosum subsp. pretiosum ATCC 31280 (C-14919).</title>
        <authorList>
            <person name="Bai L."/>
            <person name="Wang X."/>
            <person name="Xiao Y."/>
        </authorList>
    </citation>
    <scope>NUCLEOTIDE SEQUENCE</scope>
    <source>
        <strain evidence="2">ATCC 31280</strain>
    </source>
</reference>
<accession>A0AA45LAY3</accession>
<dbReference type="AlphaFoldDB" id="A0AA45LAY3"/>
<evidence type="ECO:0000313" key="3">
    <source>
        <dbReference type="Proteomes" id="UP000677152"/>
    </source>
</evidence>
<dbReference type="EMBL" id="CP073249">
    <property type="protein sequence ID" value="QUF06551.1"/>
    <property type="molecule type" value="Genomic_DNA"/>
</dbReference>
<sequence length="48" mass="5353">MSTPIYDELAATYLAGLDWEPLEQPAPRLVLPAQADPSPPQHRLPETR</sequence>
<evidence type="ECO:0000313" key="2">
    <source>
        <dbReference type="EMBL" id="QUF06551.1"/>
    </source>
</evidence>
<protein>
    <submittedName>
        <fullName evidence="2">Uncharacterized protein</fullName>
    </submittedName>
</protein>
<evidence type="ECO:0000256" key="1">
    <source>
        <dbReference type="SAM" id="MobiDB-lite"/>
    </source>
</evidence>